<dbReference type="NCBIfam" id="NF047352">
    <property type="entry name" value="P_loop_sacsin"/>
    <property type="match status" value="1"/>
</dbReference>
<dbReference type="InterPro" id="IPR055530">
    <property type="entry name" value="DUF7104"/>
</dbReference>
<dbReference type="Proteomes" id="UP000184073">
    <property type="component" value="Unassembled WGS sequence"/>
</dbReference>
<dbReference type="PANTHER" id="PTHR32387:SF0">
    <property type="entry name" value="PROTEIN NO VEIN"/>
    <property type="match status" value="1"/>
</dbReference>
<feature type="region of interest" description="Disordered" evidence="1">
    <location>
        <begin position="1842"/>
        <end position="1883"/>
    </location>
</feature>
<dbReference type="OrthoDB" id="1262810at2759"/>
<dbReference type="SUPFAM" id="SSF55874">
    <property type="entry name" value="ATPase domain of HSP90 chaperone/DNA topoisomerase II/histidine kinase"/>
    <property type="match status" value="1"/>
</dbReference>
<accession>A0A1L9P2T9</accession>
<dbReference type="InterPro" id="IPR052957">
    <property type="entry name" value="Auxin_embryo_med"/>
</dbReference>
<protein>
    <recommendedName>
        <fullName evidence="4">Protein NO VEIN C-terminal domain-containing protein</fullName>
    </recommendedName>
</protein>
<evidence type="ECO:0000313" key="3">
    <source>
        <dbReference type="Proteomes" id="UP000184073"/>
    </source>
</evidence>
<dbReference type="GeneID" id="63721231"/>
<dbReference type="InterPro" id="IPR036890">
    <property type="entry name" value="HATPase_C_sf"/>
</dbReference>
<gene>
    <name evidence="2" type="ORF">ASPVEDRAFT_119596</name>
</gene>
<dbReference type="EMBL" id="KV878125">
    <property type="protein sequence ID" value="OJI95845.1"/>
    <property type="molecule type" value="Genomic_DNA"/>
</dbReference>
<proteinExistence type="predicted"/>
<name>A0A1L9P2T9_ASPVE</name>
<evidence type="ECO:0000313" key="2">
    <source>
        <dbReference type="EMBL" id="OJI95845.1"/>
    </source>
</evidence>
<dbReference type="Pfam" id="PF23397">
    <property type="entry name" value="DUF7104"/>
    <property type="match status" value="5"/>
</dbReference>
<feature type="compositionally biased region" description="Acidic residues" evidence="1">
    <location>
        <begin position="1871"/>
        <end position="1883"/>
    </location>
</feature>
<dbReference type="Gene3D" id="3.30.565.10">
    <property type="entry name" value="Histidine kinase-like ATPase, C-terminal domain"/>
    <property type="match status" value="1"/>
</dbReference>
<dbReference type="STRING" id="1036611.A0A1L9P2T9"/>
<evidence type="ECO:0000256" key="1">
    <source>
        <dbReference type="SAM" id="MobiDB-lite"/>
    </source>
</evidence>
<dbReference type="VEuPathDB" id="FungiDB:ASPVEDRAFT_119596"/>
<keyword evidence="3" id="KW-1185">Reference proteome</keyword>
<dbReference type="RefSeq" id="XP_040661608.1">
    <property type="nucleotide sequence ID" value="XM_040805720.1"/>
</dbReference>
<sequence>MANITRDREIISEIYSQSGGFLGDTEQEKALGNFLGAPVLKAAAKAWTSDTRFFYELIQNSDDCSYTWAESQKKRPSLWFDFKPGRIIVHCNEDGFEESHVRALCSAGKRTKTGQIGEKGIGFKSLFKVAWKVQIQSGPFCFSLQHREGQNGLGMIAPVNEAHEDLSEDVRTQFTLFLISPEHYLDLRDKLLNFPLTITAFLRNTKMVGVWRQHTFLTFSSVRNYDEVCLCLRNGSGIVRRADFILFTQKVAGLPRRDSRPFPGSTEMTLAFPFSSELPPAVSTAEYFAHSYLPLSAAGGSLNFLVQSDFIVQDNRESLACCPWNDHLLSELPQVFHAALKTLSSMERFEYSWPQFLPTDDTKRPQWAQFHKSVKQDLKHLRIFKTVKGTLKTLEEVRYLQPEHCDSKGNPLFSDSEEDVYLSTQYSEYYGILSTFGLQPISSHQLLHRLRRHLSSILFGKATFEQHLEDDWYTKVASLVLSWMDSPLHDFVKEVEALHLVPVYEKSLFDPIKTLKLFKSPRKTDIYFPHDTCGNLIPDSIIDTVPVASAANDIQKQLFTRLGVKRASQAFVIQCIYSLNDKRIFRPGLSQSVQNLRYMFLAAPDGRVIDTERVLLYDDAGKALMNLSHSRPDIYFKTADVYGMSEIYRLAHRLPSLPVCFLHPSYTTDFQNDTAWKSWLEDTCCIRTVPRLETLDSPGRPSDILKCIVRYLPDRLIGILKVHWDTYEKELANASPATVSYIKAALVPTACGKVPLEDTYLGLPEMTDIWSDSLKDKFPFLSIPSMWASGEKVNWEFLSRFGVTTTLTADYLLESLSRLSQVSPREHARIGFFKLYAVLADHPFAELWDRFEVNKYIYIPDKDAWCEPSECVWSAFPITKRKYGIRQLYPDLKEFLVDGLGVYTPGVGDCVYEIELAASVWDPTSGQVSALIQELSGLNPTSKELQRLELTRFLPVRQWGSYALYVTVHDEFVIVDDVRFGVSSSVPVLSMTREEVCRSRAFIEAMGLASRYVSRQLIEETYVVKDEGQSDDLTLAMRQKAEFLYRPRFTLSRGKSERVFSQATVYIATDLKGFFKLEGGLNVRNSHPGRVHIEDADSTLRIYVPLDPKQRAISYATELPRALVRVLLIRDETACDAFATVLREPVDILDDILTEKGVIQLPTTEPKGQGLAIRTKTQAGSEKQISHSIPSSSYMKSTRNSAAIMLEASEECIKKQKTLSSRLTALSRKYSPADIEVGSLGTMSPLFGYLFSEENRHLTTIAAAMDMAAQSFEPVWISFLLGSPEIYGPVTITNSAIEIAMQNEVCGNEITRCLFEYLGRSGQEFTVTEAHLQAAAENERCGRQIMPVLLDYAKDKHEGMKVITAKVLRAAVENTECGDALVSLLLEQQNINVAITEDVVIAAAENEDHGCQIMEQLLEHDSHITMSSAIFTAAAGNMEQGLDITKLLLQHTGDNTLITEDVIISAMRNDMDGLHILELLKEHCESLDVTENILIAATEGDNCDDILEFLGLSPDSLITSSVIEATAGSPFYEIDCLRRLLDLKSLDTEVTEAAILGAVRWADQVELLVKHQGRLTDAFLVAAVSTVDWPLKSAILDQLLAHGLRITEPVLVAAAANPGHGITVVPMLLASDKEIRISESVILAAVTNPGSYTDGIVQILWDRQPDVPITEETIIAAASTDTSAVVRLIELINASPDRCAVRIGRRLLEALSGNRSCGAKALRLLLEDLAADEKPIPVTEEALINAAGNTGCGFEVMDLLLDHGHVLSDRMSEEALIAAAGNSLWGLELLVLFVDHDYPLSHSRKVVNAAQENIWAGEEILAFILRHVYTDDYVLDGGYSSEDEGSMFSGDTEVPEDGDFTDDKNSSESAEGSEEAYETADDG</sequence>
<reference evidence="3" key="1">
    <citation type="journal article" date="2017" name="Genome Biol.">
        <title>Comparative genomics reveals high biological diversity and specific adaptations in the industrially and medically important fungal genus Aspergillus.</title>
        <authorList>
            <person name="de Vries R.P."/>
            <person name="Riley R."/>
            <person name="Wiebenga A."/>
            <person name="Aguilar-Osorio G."/>
            <person name="Amillis S."/>
            <person name="Uchima C.A."/>
            <person name="Anderluh G."/>
            <person name="Asadollahi M."/>
            <person name="Askin M."/>
            <person name="Barry K."/>
            <person name="Battaglia E."/>
            <person name="Bayram O."/>
            <person name="Benocci T."/>
            <person name="Braus-Stromeyer S.A."/>
            <person name="Caldana C."/>
            <person name="Canovas D."/>
            <person name="Cerqueira G.C."/>
            <person name="Chen F."/>
            <person name="Chen W."/>
            <person name="Choi C."/>
            <person name="Clum A."/>
            <person name="Dos Santos R.A."/>
            <person name="Damasio A.R."/>
            <person name="Diallinas G."/>
            <person name="Emri T."/>
            <person name="Fekete E."/>
            <person name="Flipphi M."/>
            <person name="Freyberg S."/>
            <person name="Gallo A."/>
            <person name="Gournas C."/>
            <person name="Habgood R."/>
            <person name="Hainaut M."/>
            <person name="Harispe M.L."/>
            <person name="Henrissat B."/>
            <person name="Hilden K.S."/>
            <person name="Hope R."/>
            <person name="Hossain A."/>
            <person name="Karabika E."/>
            <person name="Karaffa L."/>
            <person name="Karanyi Z."/>
            <person name="Krasevec N."/>
            <person name="Kuo A."/>
            <person name="Kusch H."/>
            <person name="LaButti K."/>
            <person name="Lagendijk E.L."/>
            <person name="Lapidus A."/>
            <person name="Levasseur A."/>
            <person name="Lindquist E."/>
            <person name="Lipzen A."/>
            <person name="Logrieco A.F."/>
            <person name="MacCabe A."/>
            <person name="Maekelae M.R."/>
            <person name="Malavazi I."/>
            <person name="Melin P."/>
            <person name="Meyer V."/>
            <person name="Mielnichuk N."/>
            <person name="Miskei M."/>
            <person name="Molnar A.P."/>
            <person name="Mule G."/>
            <person name="Ngan C.Y."/>
            <person name="Orejas M."/>
            <person name="Orosz E."/>
            <person name="Ouedraogo J.P."/>
            <person name="Overkamp K.M."/>
            <person name="Park H.-S."/>
            <person name="Perrone G."/>
            <person name="Piumi F."/>
            <person name="Punt P.J."/>
            <person name="Ram A.F."/>
            <person name="Ramon A."/>
            <person name="Rauscher S."/>
            <person name="Record E."/>
            <person name="Riano-Pachon D.M."/>
            <person name="Robert V."/>
            <person name="Roehrig J."/>
            <person name="Ruller R."/>
            <person name="Salamov A."/>
            <person name="Salih N.S."/>
            <person name="Samson R.A."/>
            <person name="Sandor E."/>
            <person name="Sanguinetti M."/>
            <person name="Schuetze T."/>
            <person name="Sepcic K."/>
            <person name="Shelest E."/>
            <person name="Sherlock G."/>
            <person name="Sophianopoulou V."/>
            <person name="Squina F.M."/>
            <person name="Sun H."/>
            <person name="Susca A."/>
            <person name="Todd R.B."/>
            <person name="Tsang A."/>
            <person name="Unkles S.E."/>
            <person name="van de Wiele N."/>
            <person name="van Rossen-Uffink D."/>
            <person name="Oliveira J.V."/>
            <person name="Vesth T.C."/>
            <person name="Visser J."/>
            <person name="Yu J.-H."/>
            <person name="Zhou M."/>
            <person name="Andersen M.R."/>
            <person name="Archer D.B."/>
            <person name="Baker S.E."/>
            <person name="Benoit I."/>
            <person name="Brakhage A.A."/>
            <person name="Braus G.H."/>
            <person name="Fischer R."/>
            <person name="Frisvad J.C."/>
            <person name="Goldman G.H."/>
            <person name="Houbraken J."/>
            <person name="Oakley B."/>
            <person name="Pocsi I."/>
            <person name="Scazzocchio C."/>
            <person name="Seiboth B."/>
            <person name="vanKuyk P.A."/>
            <person name="Wortman J."/>
            <person name="Dyer P.S."/>
            <person name="Grigoriev I.V."/>
        </authorList>
    </citation>
    <scope>NUCLEOTIDE SEQUENCE [LARGE SCALE GENOMIC DNA]</scope>
    <source>
        <strain evidence="3">CBS 583.65</strain>
    </source>
</reference>
<dbReference type="PANTHER" id="PTHR32387">
    <property type="entry name" value="WU:FJ29H11"/>
    <property type="match status" value="1"/>
</dbReference>
<evidence type="ECO:0008006" key="4">
    <source>
        <dbReference type="Google" id="ProtNLM"/>
    </source>
</evidence>
<organism evidence="2 3">
    <name type="scientific">Aspergillus versicolor CBS 583.65</name>
    <dbReference type="NCBI Taxonomy" id="1036611"/>
    <lineage>
        <taxon>Eukaryota</taxon>
        <taxon>Fungi</taxon>
        <taxon>Dikarya</taxon>
        <taxon>Ascomycota</taxon>
        <taxon>Pezizomycotina</taxon>
        <taxon>Eurotiomycetes</taxon>
        <taxon>Eurotiomycetidae</taxon>
        <taxon>Eurotiales</taxon>
        <taxon>Aspergillaceae</taxon>
        <taxon>Aspergillus</taxon>
        <taxon>Aspergillus subgen. Nidulantes</taxon>
    </lineage>
</organism>